<dbReference type="EMBL" id="BBXM02000007">
    <property type="protein sequence ID" value="GIC92416.1"/>
    <property type="molecule type" value="Genomic_DNA"/>
</dbReference>
<evidence type="ECO:0008006" key="4">
    <source>
        <dbReference type="Google" id="ProtNLM"/>
    </source>
</evidence>
<dbReference type="Proteomes" id="UP000036893">
    <property type="component" value="Unassembled WGS sequence"/>
</dbReference>
<dbReference type="RefSeq" id="XP_043149682.1">
    <property type="nucleotide sequence ID" value="XM_043293747.1"/>
</dbReference>
<keyword evidence="1" id="KW-0560">Oxidoreductase</keyword>
<dbReference type="InterPro" id="IPR025337">
    <property type="entry name" value="Questin_oxidase-like"/>
</dbReference>
<dbReference type="Pfam" id="PF14027">
    <property type="entry name" value="Questin_oxidase"/>
    <property type="match status" value="1"/>
</dbReference>
<sequence length="394" mass="44655">MHSHSSWTAQGITIPPVQIHDIGTATEDSARTLNHYLKANHARYSLLYHGKLFHNHVPHILSSAYLLGAGAGDLKRLYEAESRGLEPWADSPSDVTTENWRDCLGKKEYERGFVKFFQGEVAREGGDWKKVAAYYLFSGKQPLINSVVAGAGHALIHLGYAYHMSSSEIGTEAIALTATDYNGIHKYLENEAYSQVQPPYKSPSPLEILEKVRTDERFNRLSRPGYNNLDTIFREYETPLLEHWNAWTIDSPVEQFRESQKAAAAMAVAANKHDFFLIHILTTSHAIRVLLPLIPAQFHTPVLRQWWLITVALYIAQLRPKVTPWKILEYNIKGRDWDWPISSALKGQHSTDAHYVKAIHALKEACDLWGDSDSFFLKAAVKFADEFHGWSGFS</sequence>
<accession>A0A8E0R117</accession>
<dbReference type="AlphaFoldDB" id="A0A8E0R117"/>
<gene>
    <name evidence="2" type="ORF">Aud_008882</name>
</gene>
<evidence type="ECO:0000313" key="3">
    <source>
        <dbReference type="Proteomes" id="UP000036893"/>
    </source>
</evidence>
<evidence type="ECO:0000313" key="2">
    <source>
        <dbReference type="EMBL" id="GIC92416.1"/>
    </source>
</evidence>
<name>A0A8E0R117_9EURO</name>
<comment type="caution">
    <text evidence="2">The sequence shown here is derived from an EMBL/GenBank/DDBJ whole genome shotgun (WGS) entry which is preliminary data.</text>
</comment>
<reference evidence="2" key="1">
    <citation type="journal article" date="2015" name="Genome Announc.">
        <title>Draft Genome Sequence of the Pathogenic Filamentous Fungus Aspergillus udagawae Strain IFM 46973T.</title>
        <authorList>
            <person name="Kusuya Y."/>
            <person name="Takahashi-Nakaguchi A."/>
            <person name="Takahashi H."/>
            <person name="Yaguchi T."/>
        </authorList>
    </citation>
    <scope>NUCLEOTIDE SEQUENCE</scope>
    <source>
        <strain evidence="2">IFM 46973</strain>
    </source>
</reference>
<proteinExistence type="predicted"/>
<protein>
    <recommendedName>
        <fullName evidence="4">Oxidoreductase AflY</fullName>
    </recommendedName>
</protein>
<dbReference type="GeneID" id="66996359"/>
<reference evidence="2" key="2">
    <citation type="submission" date="2021-01" db="EMBL/GenBank/DDBJ databases">
        <title>Pan-genome distribution and transcriptional activeness of fungal secondary metabolism genes in Aspergillus section Fumigati.</title>
        <authorList>
            <person name="Takahashi H."/>
            <person name="Umemura M."/>
            <person name="Ninomiya A."/>
            <person name="Kusuya Y."/>
            <person name="Urayama S."/>
            <person name="Shimizu M."/>
            <person name="Watanabe A."/>
            <person name="Kamei K."/>
            <person name="Yaguchi T."/>
            <person name="Hagiwara D."/>
        </authorList>
    </citation>
    <scope>NUCLEOTIDE SEQUENCE</scope>
    <source>
        <strain evidence="2">IFM 46973</strain>
    </source>
</reference>
<dbReference type="PANTHER" id="PTHR35870:SF6">
    <property type="entry name" value="MGS207 PROTEIN"/>
    <property type="match status" value="1"/>
</dbReference>
<dbReference type="PANTHER" id="PTHR35870">
    <property type="entry name" value="PROTEIN, PUTATIVE (AFU_ORTHOLOGUE AFUA_5G03330)-RELATED"/>
    <property type="match status" value="1"/>
</dbReference>
<organism evidence="2 3">
    <name type="scientific">Aspergillus udagawae</name>
    <dbReference type="NCBI Taxonomy" id="91492"/>
    <lineage>
        <taxon>Eukaryota</taxon>
        <taxon>Fungi</taxon>
        <taxon>Dikarya</taxon>
        <taxon>Ascomycota</taxon>
        <taxon>Pezizomycotina</taxon>
        <taxon>Eurotiomycetes</taxon>
        <taxon>Eurotiomycetidae</taxon>
        <taxon>Eurotiales</taxon>
        <taxon>Aspergillaceae</taxon>
        <taxon>Aspergillus</taxon>
        <taxon>Aspergillus subgen. Fumigati</taxon>
    </lineage>
</organism>
<evidence type="ECO:0000256" key="1">
    <source>
        <dbReference type="ARBA" id="ARBA00023002"/>
    </source>
</evidence>
<dbReference type="GO" id="GO:0016491">
    <property type="term" value="F:oxidoreductase activity"/>
    <property type="evidence" value="ECO:0007669"/>
    <property type="project" value="UniProtKB-KW"/>
</dbReference>